<dbReference type="SMART" id="SM00248">
    <property type="entry name" value="ANK"/>
    <property type="match status" value="2"/>
</dbReference>
<dbReference type="Proteomes" id="UP000184356">
    <property type="component" value="Unassembled WGS sequence"/>
</dbReference>
<dbReference type="OrthoDB" id="366390at2759"/>
<evidence type="ECO:0000256" key="3">
    <source>
        <dbReference type="PROSITE-ProRule" id="PRU00023"/>
    </source>
</evidence>
<keyword evidence="5" id="KW-1185">Reference proteome</keyword>
<dbReference type="VEuPathDB" id="FungiDB:ASPSYDRAFT_121500"/>
<dbReference type="AlphaFoldDB" id="A0A1L9THB9"/>
<dbReference type="PROSITE" id="PS50297">
    <property type="entry name" value="ANK_REP_REGION"/>
    <property type="match status" value="2"/>
</dbReference>
<dbReference type="RefSeq" id="XP_040702632.1">
    <property type="nucleotide sequence ID" value="XM_040840422.1"/>
</dbReference>
<feature type="repeat" description="ANK" evidence="3">
    <location>
        <begin position="29"/>
        <end position="61"/>
    </location>
</feature>
<accession>A0A1L9THB9</accession>
<dbReference type="SUPFAM" id="SSF48403">
    <property type="entry name" value="Ankyrin repeat"/>
    <property type="match status" value="1"/>
</dbReference>
<name>A0A1L9THB9_9EURO</name>
<dbReference type="STRING" id="1036612.A0A1L9THB9"/>
<gene>
    <name evidence="4" type="ORF">ASPSYDRAFT_121500</name>
</gene>
<dbReference type="Gene3D" id="1.25.40.20">
    <property type="entry name" value="Ankyrin repeat-containing domain"/>
    <property type="match status" value="1"/>
</dbReference>
<feature type="non-terminal residue" evidence="4">
    <location>
        <position position="82"/>
    </location>
</feature>
<dbReference type="PANTHER" id="PTHR24171">
    <property type="entry name" value="ANKYRIN REPEAT DOMAIN-CONTAINING PROTEIN 39-RELATED"/>
    <property type="match status" value="1"/>
</dbReference>
<dbReference type="PROSITE" id="PS50088">
    <property type="entry name" value="ANK_REPEAT"/>
    <property type="match status" value="2"/>
</dbReference>
<reference evidence="5" key="1">
    <citation type="journal article" date="2017" name="Genome Biol.">
        <title>Comparative genomics reveals high biological diversity and specific adaptations in the industrially and medically important fungal genus Aspergillus.</title>
        <authorList>
            <person name="de Vries R.P."/>
            <person name="Riley R."/>
            <person name="Wiebenga A."/>
            <person name="Aguilar-Osorio G."/>
            <person name="Amillis S."/>
            <person name="Uchima C.A."/>
            <person name="Anderluh G."/>
            <person name="Asadollahi M."/>
            <person name="Askin M."/>
            <person name="Barry K."/>
            <person name="Battaglia E."/>
            <person name="Bayram O."/>
            <person name="Benocci T."/>
            <person name="Braus-Stromeyer S.A."/>
            <person name="Caldana C."/>
            <person name="Canovas D."/>
            <person name="Cerqueira G.C."/>
            <person name="Chen F."/>
            <person name="Chen W."/>
            <person name="Choi C."/>
            <person name="Clum A."/>
            <person name="Dos Santos R.A."/>
            <person name="Damasio A.R."/>
            <person name="Diallinas G."/>
            <person name="Emri T."/>
            <person name="Fekete E."/>
            <person name="Flipphi M."/>
            <person name="Freyberg S."/>
            <person name="Gallo A."/>
            <person name="Gournas C."/>
            <person name="Habgood R."/>
            <person name="Hainaut M."/>
            <person name="Harispe M.L."/>
            <person name="Henrissat B."/>
            <person name="Hilden K.S."/>
            <person name="Hope R."/>
            <person name="Hossain A."/>
            <person name="Karabika E."/>
            <person name="Karaffa L."/>
            <person name="Karanyi Z."/>
            <person name="Krasevec N."/>
            <person name="Kuo A."/>
            <person name="Kusch H."/>
            <person name="LaButti K."/>
            <person name="Lagendijk E.L."/>
            <person name="Lapidus A."/>
            <person name="Levasseur A."/>
            <person name="Lindquist E."/>
            <person name="Lipzen A."/>
            <person name="Logrieco A.F."/>
            <person name="MacCabe A."/>
            <person name="Maekelae M.R."/>
            <person name="Malavazi I."/>
            <person name="Melin P."/>
            <person name="Meyer V."/>
            <person name="Mielnichuk N."/>
            <person name="Miskei M."/>
            <person name="Molnar A.P."/>
            <person name="Mule G."/>
            <person name="Ngan C.Y."/>
            <person name="Orejas M."/>
            <person name="Orosz E."/>
            <person name="Ouedraogo J.P."/>
            <person name="Overkamp K.M."/>
            <person name="Park H.-S."/>
            <person name="Perrone G."/>
            <person name="Piumi F."/>
            <person name="Punt P.J."/>
            <person name="Ram A.F."/>
            <person name="Ramon A."/>
            <person name="Rauscher S."/>
            <person name="Record E."/>
            <person name="Riano-Pachon D.M."/>
            <person name="Robert V."/>
            <person name="Roehrig J."/>
            <person name="Ruller R."/>
            <person name="Salamov A."/>
            <person name="Salih N.S."/>
            <person name="Samson R.A."/>
            <person name="Sandor E."/>
            <person name="Sanguinetti M."/>
            <person name="Schuetze T."/>
            <person name="Sepcic K."/>
            <person name="Shelest E."/>
            <person name="Sherlock G."/>
            <person name="Sophianopoulou V."/>
            <person name="Squina F.M."/>
            <person name="Sun H."/>
            <person name="Susca A."/>
            <person name="Todd R.B."/>
            <person name="Tsang A."/>
            <person name="Unkles S.E."/>
            <person name="van de Wiele N."/>
            <person name="van Rossen-Uffink D."/>
            <person name="Oliveira J.V."/>
            <person name="Vesth T.C."/>
            <person name="Visser J."/>
            <person name="Yu J.-H."/>
            <person name="Zhou M."/>
            <person name="Andersen M.R."/>
            <person name="Archer D.B."/>
            <person name="Baker S.E."/>
            <person name="Benoit I."/>
            <person name="Brakhage A.A."/>
            <person name="Braus G.H."/>
            <person name="Fischer R."/>
            <person name="Frisvad J.C."/>
            <person name="Goldman G.H."/>
            <person name="Houbraken J."/>
            <person name="Oakley B."/>
            <person name="Pocsi I."/>
            <person name="Scazzocchio C."/>
            <person name="Seiboth B."/>
            <person name="vanKuyk P.A."/>
            <person name="Wortman J."/>
            <person name="Dyer P.S."/>
            <person name="Grigoriev I.V."/>
        </authorList>
    </citation>
    <scope>NUCLEOTIDE SEQUENCE [LARGE SCALE GENOMIC DNA]</scope>
    <source>
        <strain evidence="5">CBS 593.65</strain>
    </source>
</reference>
<evidence type="ECO:0000256" key="2">
    <source>
        <dbReference type="ARBA" id="ARBA00023043"/>
    </source>
</evidence>
<dbReference type="Pfam" id="PF12796">
    <property type="entry name" value="Ank_2"/>
    <property type="match status" value="1"/>
</dbReference>
<feature type="non-terminal residue" evidence="4">
    <location>
        <position position="1"/>
    </location>
</feature>
<evidence type="ECO:0000313" key="5">
    <source>
        <dbReference type="Proteomes" id="UP000184356"/>
    </source>
</evidence>
<keyword evidence="2 3" id="KW-0040">ANK repeat</keyword>
<dbReference type="InterPro" id="IPR002110">
    <property type="entry name" value="Ankyrin_rpt"/>
</dbReference>
<feature type="repeat" description="ANK" evidence="3">
    <location>
        <begin position="1"/>
        <end position="28"/>
    </location>
</feature>
<proteinExistence type="predicted"/>
<sequence>LSYATDRGYLAIVHLLLDAGAQINTADKNGCTPLMLAVLKNHDGLLRQLVQRGADIHMENKRGRTTLSFAASAGLDQIVQYL</sequence>
<keyword evidence="1" id="KW-0677">Repeat</keyword>
<evidence type="ECO:0000313" key="4">
    <source>
        <dbReference type="EMBL" id="OJJ58826.1"/>
    </source>
</evidence>
<evidence type="ECO:0000256" key="1">
    <source>
        <dbReference type="ARBA" id="ARBA00022737"/>
    </source>
</evidence>
<dbReference type="EMBL" id="KV878586">
    <property type="protein sequence ID" value="OJJ58826.1"/>
    <property type="molecule type" value="Genomic_DNA"/>
</dbReference>
<protein>
    <submittedName>
        <fullName evidence="4">Uncharacterized protein</fullName>
    </submittedName>
</protein>
<dbReference type="InterPro" id="IPR036770">
    <property type="entry name" value="Ankyrin_rpt-contain_sf"/>
</dbReference>
<dbReference type="GeneID" id="63756495"/>
<organism evidence="4 5">
    <name type="scientific">Aspergillus sydowii CBS 593.65</name>
    <dbReference type="NCBI Taxonomy" id="1036612"/>
    <lineage>
        <taxon>Eukaryota</taxon>
        <taxon>Fungi</taxon>
        <taxon>Dikarya</taxon>
        <taxon>Ascomycota</taxon>
        <taxon>Pezizomycotina</taxon>
        <taxon>Eurotiomycetes</taxon>
        <taxon>Eurotiomycetidae</taxon>
        <taxon>Eurotiales</taxon>
        <taxon>Aspergillaceae</taxon>
        <taxon>Aspergillus</taxon>
        <taxon>Aspergillus subgen. Nidulantes</taxon>
    </lineage>
</organism>